<evidence type="ECO:0000256" key="5">
    <source>
        <dbReference type="ARBA" id="ARBA00033748"/>
    </source>
</evidence>
<feature type="domain" description="Luciferase-like" evidence="7">
    <location>
        <begin position="16"/>
        <end position="380"/>
    </location>
</feature>
<dbReference type="OrthoDB" id="6752030at2"/>
<dbReference type="SUPFAM" id="SSF51679">
    <property type="entry name" value="Bacterial luciferase-like"/>
    <property type="match status" value="1"/>
</dbReference>
<sequence length="439" mass="47513">MHLALFCTEAGMHAGGWRHPDAGTVRPFDLGFYRELAQKAEAAKLDMLFVADKLGLDDLYGGGVAATVARRPNARPEPLTLIAALAGATGRIGLGATVSTSYAEPYHVARMVATIDHLSGGRAAWNAVTSVSDSEARNFGRTAHLDHASRYERADEFIDVVRKLWDSWEEDAIQPDKASGRFADDRRVHYIDHEGRHFRVRGPLNVERPPQGHPVVIQAGVSGTFQDIATRQADLVFTVQPDLDGAKRAYAAFKAQVAANGRPPGSVKVLPGIMPIVGRSDAEAEDIRAELRALIDPVAGLTFMSGSMNYDLSRHPLDGPFPDLRDVITGSRGRFQRVIADALERGATVAEVGAAYVESLSFAVAAGSPKTVADILEQWVTEQAADGFVLMPPYLPGGVDGFLTLVVPELQRRGLFRREYGGATLRDHLGLDRPASRYA</sequence>
<organism evidence="8 9">
    <name type="scientific">Azospirillum palustre</name>
    <dbReference type="NCBI Taxonomy" id="2044885"/>
    <lineage>
        <taxon>Bacteria</taxon>
        <taxon>Pseudomonadati</taxon>
        <taxon>Pseudomonadota</taxon>
        <taxon>Alphaproteobacteria</taxon>
        <taxon>Rhodospirillales</taxon>
        <taxon>Azospirillaceae</taxon>
        <taxon>Azospirillum</taxon>
    </lineage>
</organism>
<dbReference type="AlphaFoldDB" id="A0A2B8BNF1"/>
<gene>
    <name evidence="8" type="ORF">CRT60_02810</name>
</gene>
<dbReference type="Proteomes" id="UP000225379">
    <property type="component" value="Unassembled WGS sequence"/>
</dbReference>
<evidence type="ECO:0000313" key="9">
    <source>
        <dbReference type="Proteomes" id="UP000225379"/>
    </source>
</evidence>
<dbReference type="PANTHER" id="PTHR30011:SF16">
    <property type="entry name" value="C2H2 FINGER DOMAIN TRANSCRIPTION FACTOR (EUROFUNG)-RELATED"/>
    <property type="match status" value="1"/>
</dbReference>
<evidence type="ECO:0000256" key="3">
    <source>
        <dbReference type="ARBA" id="ARBA00023002"/>
    </source>
</evidence>
<evidence type="ECO:0000256" key="4">
    <source>
        <dbReference type="ARBA" id="ARBA00023033"/>
    </source>
</evidence>
<dbReference type="Gene3D" id="3.20.20.30">
    <property type="entry name" value="Luciferase-like domain"/>
    <property type="match status" value="1"/>
</dbReference>
<dbReference type="InterPro" id="IPR051260">
    <property type="entry name" value="Diverse_substr_monoxygenases"/>
</dbReference>
<dbReference type="InterPro" id="IPR036661">
    <property type="entry name" value="Luciferase-like_sf"/>
</dbReference>
<dbReference type="PANTHER" id="PTHR30011">
    <property type="entry name" value="ALKANESULFONATE MONOOXYGENASE-RELATED"/>
    <property type="match status" value="1"/>
</dbReference>
<dbReference type="PIRSF" id="PIRSF000337">
    <property type="entry name" value="NTA_MOA"/>
    <property type="match status" value="1"/>
</dbReference>
<evidence type="ECO:0000256" key="2">
    <source>
        <dbReference type="ARBA" id="ARBA00022643"/>
    </source>
</evidence>
<keyword evidence="2 6" id="KW-0288">FMN</keyword>
<feature type="binding site" evidence="6">
    <location>
        <position position="222"/>
    </location>
    <ligand>
        <name>FMN</name>
        <dbReference type="ChEBI" id="CHEBI:58210"/>
    </ligand>
</feature>
<comment type="caution">
    <text evidence="8">The sequence shown here is derived from an EMBL/GenBank/DDBJ whole genome shotgun (WGS) entry which is preliminary data.</text>
</comment>
<dbReference type="InterPro" id="IPR011251">
    <property type="entry name" value="Luciferase-like_dom"/>
</dbReference>
<dbReference type="GO" id="GO:0016705">
    <property type="term" value="F:oxidoreductase activity, acting on paired donors, with incorporation or reduction of molecular oxygen"/>
    <property type="evidence" value="ECO:0007669"/>
    <property type="project" value="InterPro"/>
</dbReference>
<name>A0A2B8BNF1_9PROT</name>
<proteinExistence type="inferred from homology"/>
<evidence type="ECO:0000256" key="6">
    <source>
        <dbReference type="PIRSR" id="PIRSR000337-1"/>
    </source>
</evidence>
<keyword evidence="4 8" id="KW-0503">Monooxygenase</keyword>
<dbReference type="NCBIfam" id="TIGR03860">
    <property type="entry name" value="FMN_nitrolo"/>
    <property type="match status" value="1"/>
</dbReference>
<comment type="similarity">
    <text evidence="5">Belongs to the NtaA/SnaA/DszA monooxygenase family.</text>
</comment>
<dbReference type="GO" id="GO:0004497">
    <property type="term" value="F:monooxygenase activity"/>
    <property type="evidence" value="ECO:0007669"/>
    <property type="project" value="UniProtKB-KW"/>
</dbReference>
<evidence type="ECO:0000256" key="1">
    <source>
        <dbReference type="ARBA" id="ARBA00022630"/>
    </source>
</evidence>
<feature type="binding site" evidence="6">
    <location>
        <position position="151"/>
    </location>
    <ligand>
        <name>FMN</name>
        <dbReference type="ChEBI" id="CHEBI:58210"/>
    </ligand>
</feature>
<dbReference type="EMBL" id="PDKW01000037">
    <property type="protein sequence ID" value="PGH58942.1"/>
    <property type="molecule type" value="Genomic_DNA"/>
</dbReference>
<keyword evidence="3" id="KW-0560">Oxidoreductase</keyword>
<feature type="binding site" evidence="6">
    <location>
        <position position="147"/>
    </location>
    <ligand>
        <name>FMN</name>
        <dbReference type="ChEBI" id="CHEBI:58210"/>
    </ligand>
</feature>
<dbReference type="Pfam" id="PF00296">
    <property type="entry name" value="Bac_luciferase"/>
    <property type="match status" value="1"/>
</dbReference>
<evidence type="ECO:0000259" key="7">
    <source>
        <dbReference type="Pfam" id="PF00296"/>
    </source>
</evidence>
<keyword evidence="1 6" id="KW-0285">Flavoprotein</keyword>
<reference evidence="9" key="1">
    <citation type="submission" date="2017-10" db="EMBL/GenBank/DDBJ databases">
        <authorList>
            <person name="Kravchenko I.K."/>
            <person name="Grouzdev D.S."/>
        </authorList>
    </citation>
    <scope>NUCLEOTIDE SEQUENCE [LARGE SCALE GENOMIC DNA]</scope>
    <source>
        <strain evidence="9">B2</strain>
    </source>
</reference>
<feature type="binding site" evidence="6">
    <location>
        <position position="97"/>
    </location>
    <ligand>
        <name>FMN</name>
        <dbReference type="ChEBI" id="CHEBI:58210"/>
    </ligand>
</feature>
<keyword evidence="9" id="KW-1185">Reference proteome</keyword>
<dbReference type="CDD" id="cd01095">
    <property type="entry name" value="Nitrilotriacetate_monoxgenase"/>
    <property type="match status" value="1"/>
</dbReference>
<feature type="binding site" evidence="6">
    <location>
        <position position="52"/>
    </location>
    <ligand>
        <name>FMN</name>
        <dbReference type="ChEBI" id="CHEBI:58210"/>
    </ligand>
</feature>
<protein>
    <submittedName>
        <fullName evidence="8">Nitrilotriacetate monooxygenase</fullName>
    </submittedName>
</protein>
<evidence type="ECO:0000313" key="8">
    <source>
        <dbReference type="EMBL" id="PGH58942.1"/>
    </source>
</evidence>
<dbReference type="InterPro" id="IPR016215">
    <property type="entry name" value="NTA_MOA"/>
</dbReference>
<accession>A0A2B8BNF1</accession>
<dbReference type="RefSeq" id="WP_098734938.1">
    <property type="nucleotide sequence ID" value="NZ_PDKW01000037.1"/>
</dbReference>